<name>A0ABP3L6V0_9ACTN</name>
<dbReference type="EMBL" id="BAAABY010000053">
    <property type="protein sequence ID" value="GAA0493423.1"/>
    <property type="molecule type" value="Genomic_DNA"/>
</dbReference>
<evidence type="ECO:0000313" key="3">
    <source>
        <dbReference type="Proteomes" id="UP001500909"/>
    </source>
</evidence>
<protein>
    <submittedName>
        <fullName evidence="2">Uncharacterized protein</fullName>
    </submittedName>
</protein>
<sequence length="101" mass="11249">MLAGTGAPAGMRGVFRPRAGRPAAGKSDLNSGRHPFREMGPCRSRRVHEEFPAGGRARKRHRKGGKEEKEEKEDEMEEAEREGGQGEEREGEENSRKVYTA</sequence>
<evidence type="ECO:0000313" key="2">
    <source>
        <dbReference type="EMBL" id="GAA0493423.1"/>
    </source>
</evidence>
<dbReference type="Proteomes" id="UP001500909">
    <property type="component" value="Unassembled WGS sequence"/>
</dbReference>
<proteinExistence type="predicted"/>
<accession>A0ABP3L6V0</accession>
<gene>
    <name evidence="2" type="ORF">GCM10010361_68360</name>
</gene>
<comment type="caution">
    <text evidence="2">The sequence shown here is derived from an EMBL/GenBank/DDBJ whole genome shotgun (WGS) entry which is preliminary data.</text>
</comment>
<feature type="compositionally biased region" description="Basic and acidic residues" evidence="1">
    <location>
        <begin position="81"/>
        <end position="101"/>
    </location>
</feature>
<keyword evidence="3" id="KW-1185">Reference proteome</keyword>
<feature type="region of interest" description="Disordered" evidence="1">
    <location>
        <begin position="1"/>
        <end position="101"/>
    </location>
</feature>
<reference evidence="3" key="1">
    <citation type="journal article" date="2019" name="Int. J. Syst. Evol. Microbiol.">
        <title>The Global Catalogue of Microorganisms (GCM) 10K type strain sequencing project: providing services to taxonomists for standard genome sequencing and annotation.</title>
        <authorList>
            <consortium name="The Broad Institute Genomics Platform"/>
            <consortium name="The Broad Institute Genome Sequencing Center for Infectious Disease"/>
            <person name="Wu L."/>
            <person name="Ma J."/>
        </authorList>
    </citation>
    <scope>NUCLEOTIDE SEQUENCE [LARGE SCALE GENOMIC DNA]</scope>
    <source>
        <strain evidence="3">JCM 4805</strain>
    </source>
</reference>
<organism evidence="2 3">
    <name type="scientific">Streptomyces olivaceiscleroticus</name>
    <dbReference type="NCBI Taxonomy" id="68245"/>
    <lineage>
        <taxon>Bacteria</taxon>
        <taxon>Bacillati</taxon>
        <taxon>Actinomycetota</taxon>
        <taxon>Actinomycetes</taxon>
        <taxon>Kitasatosporales</taxon>
        <taxon>Streptomycetaceae</taxon>
        <taxon>Streptomyces</taxon>
    </lineage>
</organism>
<evidence type="ECO:0000256" key="1">
    <source>
        <dbReference type="SAM" id="MobiDB-lite"/>
    </source>
</evidence>
<feature type="compositionally biased region" description="Acidic residues" evidence="1">
    <location>
        <begin position="70"/>
        <end position="80"/>
    </location>
</feature>